<dbReference type="Proteomes" id="UP001596101">
    <property type="component" value="Unassembled WGS sequence"/>
</dbReference>
<feature type="transmembrane region" description="Helical" evidence="6">
    <location>
        <begin position="120"/>
        <end position="138"/>
    </location>
</feature>
<comment type="caution">
    <text evidence="8">The sequence shown here is derived from an EMBL/GenBank/DDBJ whole genome shotgun (WGS) entry which is preliminary data.</text>
</comment>
<evidence type="ECO:0000313" key="8">
    <source>
        <dbReference type="EMBL" id="MFC5477115.1"/>
    </source>
</evidence>
<feature type="transmembrane region" description="Helical" evidence="6">
    <location>
        <begin position="6"/>
        <end position="28"/>
    </location>
</feature>
<dbReference type="Pfam" id="PF05425">
    <property type="entry name" value="CopD"/>
    <property type="match status" value="1"/>
</dbReference>
<keyword evidence="4 6" id="KW-1133">Transmembrane helix</keyword>
<dbReference type="PANTHER" id="PTHR34820">
    <property type="entry name" value="INNER MEMBRANE PROTEIN YEBZ"/>
    <property type="match status" value="1"/>
</dbReference>
<feature type="transmembrane region" description="Helical" evidence="6">
    <location>
        <begin position="49"/>
        <end position="72"/>
    </location>
</feature>
<keyword evidence="5 6" id="KW-0472">Membrane</keyword>
<dbReference type="InterPro" id="IPR032694">
    <property type="entry name" value="CopC/D"/>
</dbReference>
<feature type="transmembrane region" description="Helical" evidence="6">
    <location>
        <begin position="158"/>
        <end position="176"/>
    </location>
</feature>
<gene>
    <name evidence="8" type="ORF">ACFPQ5_02865</name>
</gene>
<evidence type="ECO:0000256" key="3">
    <source>
        <dbReference type="ARBA" id="ARBA00022692"/>
    </source>
</evidence>
<feature type="transmembrane region" description="Helical" evidence="6">
    <location>
        <begin position="227"/>
        <end position="247"/>
    </location>
</feature>
<feature type="domain" description="Copper resistance protein D" evidence="7">
    <location>
        <begin position="194"/>
        <end position="287"/>
    </location>
</feature>
<keyword evidence="3 6" id="KW-0812">Transmembrane</keyword>
<name>A0ABW0MHP8_9BURK</name>
<dbReference type="InterPro" id="IPR008457">
    <property type="entry name" value="Cu-R_CopD_dom"/>
</dbReference>
<organism evidence="8 9">
    <name type="scientific">Massilia suwonensis</name>
    <dbReference type="NCBI Taxonomy" id="648895"/>
    <lineage>
        <taxon>Bacteria</taxon>
        <taxon>Pseudomonadati</taxon>
        <taxon>Pseudomonadota</taxon>
        <taxon>Betaproteobacteria</taxon>
        <taxon>Burkholderiales</taxon>
        <taxon>Oxalobacteraceae</taxon>
        <taxon>Telluria group</taxon>
        <taxon>Massilia</taxon>
    </lineage>
</organism>
<feature type="transmembrane region" description="Helical" evidence="6">
    <location>
        <begin position="188"/>
        <end position="212"/>
    </location>
</feature>
<evidence type="ECO:0000256" key="2">
    <source>
        <dbReference type="ARBA" id="ARBA00022475"/>
    </source>
</evidence>
<evidence type="ECO:0000256" key="5">
    <source>
        <dbReference type="ARBA" id="ARBA00023136"/>
    </source>
</evidence>
<dbReference type="PANTHER" id="PTHR34820:SF4">
    <property type="entry name" value="INNER MEMBRANE PROTEIN YEBZ"/>
    <property type="match status" value="1"/>
</dbReference>
<evidence type="ECO:0000256" key="4">
    <source>
        <dbReference type="ARBA" id="ARBA00022989"/>
    </source>
</evidence>
<evidence type="ECO:0000256" key="1">
    <source>
        <dbReference type="ARBA" id="ARBA00004651"/>
    </source>
</evidence>
<evidence type="ECO:0000313" key="9">
    <source>
        <dbReference type="Proteomes" id="UP001596101"/>
    </source>
</evidence>
<evidence type="ECO:0000256" key="6">
    <source>
        <dbReference type="SAM" id="Phobius"/>
    </source>
</evidence>
<accession>A0ABW0MHP8</accession>
<comment type="subcellular location">
    <subcellularLocation>
        <location evidence="1">Cell membrane</location>
        <topology evidence="1">Multi-pass membrane protein</topology>
    </subcellularLocation>
</comment>
<feature type="transmembrane region" description="Helical" evidence="6">
    <location>
        <begin position="84"/>
        <end position="108"/>
    </location>
</feature>
<keyword evidence="9" id="KW-1185">Reference proteome</keyword>
<reference evidence="9" key="1">
    <citation type="journal article" date="2019" name="Int. J. Syst. Evol. Microbiol.">
        <title>The Global Catalogue of Microorganisms (GCM) 10K type strain sequencing project: providing services to taxonomists for standard genome sequencing and annotation.</title>
        <authorList>
            <consortium name="The Broad Institute Genomics Platform"/>
            <consortium name="The Broad Institute Genome Sequencing Center for Infectious Disease"/>
            <person name="Wu L."/>
            <person name="Ma J."/>
        </authorList>
    </citation>
    <scope>NUCLEOTIDE SEQUENCE [LARGE SCALE GENOMIC DNA]</scope>
    <source>
        <strain evidence="9">CCUG 43111</strain>
    </source>
</reference>
<dbReference type="EMBL" id="JBHSMR010000004">
    <property type="protein sequence ID" value="MFC5477115.1"/>
    <property type="molecule type" value="Genomic_DNA"/>
</dbReference>
<evidence type="ECO:0000259" key="7">
    <source>
        <dbReference type="Pfam" id="PF05425"/>
    </source>
</evidence>
<sequence length="296" mass="30988">MDRVALLQVTSAWLVDFGFAWLVGSWFGRRWLQAANVPAASYQEAMRQLDLAAAGLVIASSAAAFWAATAVMGGFQLSEAGPMLWTMLATTSLGHAGAVGLAAIALLLLSRLIHRPGRNADGAVLLLLAVFTVTRASMGHAGEQGFVSLPLAAESIHLFAIALWVGMVMVSGWFVLDRGEVDRSKISAYLDAMSNAAMVAVTAIVATGLYSAWHRVGTAEHLVGTDYGITLLVKVILVVLAIALGGYNKLFGLPAAANSAEGQRTVRFVLRLEAVAVLGALAAAAFLVSQQPPSAM</sequence>
<keyword evidence="2" id="KW-1003">Cell membrane</keyword>
<proteinExistence type="predicted"/>
<protein>
    <submittedName>
        <fullName evidence="8">CopD family protein</fullName>
    </submittedName>
</protein>
<feature type="transmembrane region" description="Helical" evidence="6">
    <location>
        <begin position="268"/>
        <end position="288"/>
    </location>
</feature>
<dbReference type="RefSeq" id="WP_379751721.1">
    <property type="nucleotide sequence ID" value="NZ_JBHSMR010000004.1"/>
</dbReference>